<dbReference type="Proteomes" id="UP000821837">
    <property type="component" value="Unassembled WGS sequence"/>
</dbReference>
<dbReference type="Gene3D" id="3.30.40.10">
    <property type="entry name" value="Zinc/RING finger domain, C3HC4 (zinc finger)"/>
    <property type="match status" value="1"/>
</dbReference>
<proteinExistence type="predicted"/>
<dbReference type="VEuPathDB" id="VectorBase:RSAN_035307"/>
<protein>
    <recommendedName>
        <fullName evidence="6">RING-type domain-containing protein</fullName>
    </recommendedName>
</protein>
<dbReference type="SUPFAM" id="SSF57850">
    <property type="entry name" value="RING/U-box"/>
    <property type="match status" value="1"/>
</dbReference>
<dbReference type="Pfam" id="PF13920">
    <property type="entry name" value="zf-C3HC4_3"/>
    <property type="match status" value="1"/>
</dbReference>
<accession>A0A9D4PEH6</accession>
<dbReference type="SMART" id="SM00184">
    <property type="entry name" value="RING"/>
    <property type="match status" value="1"/>
</dbReference>
<gene>
    <name evidence="7" type="ORF">HPB52_019471</name>
</gene>
<feature type="region of interest" description="Disordered" evidence="5">
    <location>
        <begin position="182"/>
        <end position="216"/>
    </location>
</feature>
<feature type="domain" description="RING-type" evidence="6">
    <location>
        <begin position="32"/>
        <end position="69"/>
    </location>
</feature>
<name>A0A9D4PEH6_RHISA</name>
<evidence type="ECO:0000256" key="1">
    <source>
        <dbReference type="ARBA" id="ARBA00022723"/>
    </source>
</evidence>
<keyword evidence="3" id="KW-0862">Zinc</keyword>
<dbReference type="GO" id="GO:0008270">
    <property type="term" value="F:zinc ion binding"/>
    <property type="evidence" value="ECO:0007669"/>
    <property type="project" value="UniProtKB-KW"/>
</dbReference>
<dbReference type="InterPro" id="IPR049342">
    <property type="entry name" value="TRAF1-6_MATH_dom"/>
</dbReference>
<dbReference type="AlphaFoldDB" id="A0A9D4PEH6"/>
<dbReference type="Pfam" id="PF21355">
    <property type="entry name" value="TRAF-mep_MATH"/>
    <property type="match status" value="1"/>
</dbReference>
<dbReference type="InterPro" id="IPR017907">
    <property type="entry name" value="Znf_RING_CS"/>
</dbReference>
<dbReference type="InterPro" id="IPR001841">
    <property type="entry name" value="Znf_RING"/>
</dbReference>
<reference evidence="7" key="1">
    <citation type="journal article" date="2020" name="Cell">
        <title>Large-Scale Comparative Analyses of Tick Genomes Elucidate Their Genetic Diversity and Vector Capacities.</title>
        <authorList>
            <consortium name="Tick Genome and Microbiome Consortium (TIGMIC)"/>
            <person name="Jia N."/>
            <person name="Wang J."/>
            <person name="Shi W."/>
            <person name="Du L."/>
            <person name="Sun Y."/>
            <person name="Zhan W."/>
            <person name="Jiang J.F."/>
            <person name="Wang Q."/>
            <person name="Zhang B."/>
            <person name="Ji P."/>
            <person name="Bell-Sakyi L."/>
            <person name="Cui X.M."/>
            <person name="Yuan T.T."/>
            <person name="Jiang B.G."/>
            <person name="Yang W.F."/>
            <person name="Lam T.T."/>
            <person name="Chang Q.C."/>
            <person name="Ding S.J."/>
            <person name="Wang X.J."/>
            <person name="Zhu J.G."/>
            <person name="Ruan X.D."/>
            <person name="Zhao L."/>
            <person name="Wei J.T."/>
            <person name="Ye R.Z."/>
            <person name="Que T.C."/>
            <person name="Du C.H."/>
            <person name="Zhou Y.H."/>
            <person name="Cheng J.X."/>
            <person name="Dai P.F."/>
            <person name="Guo W.B."/>
            <person name="Han X.H."/>
            <person name="Huang E.J."/>
            <person name="Li L.F."/>
            <person name="Wei W."/>
            <person name="Gao Y.C."/>
            <person name="Liu J.Z."/>
            <person name="Shao H.Z."/>
            <person name="Wang X."/>
            <person name="Wang C.C."/>
            <person name="Yang T.C."/>
            <person name="Huo Q.B."/>
            <person name="Li W."/>
            <person name="Chen H.Y."/>
            <person name="Chen S.E."/>
            <person name="Zhou L.G."/>
            <person name="Ni X.B."/>
            <person name="Tian J.H."/>
            <person name="Sheng Y."/>
            <person name="Liu T."/>
            <person name="Pan Y.S."/>
            <person name="Xia L.Y."/>
            <person name="Li J."/>
            <person name="Zhao F."/>
            <person name="Cao W.C."/>
        </authorList>
    </citation>
    <scope>NUCLEOTIDE SEQUENCE</scope>
    <source>
        <strain evidence="7">Rsan-2018</strain>
    </source>
</reference>
<reference evidence="7" key="2">
    <citation type="submission" date="2021-09" db="EMBL/GenBank/DDBJ databases">
        <authorList>
            <person name="Jia N."/>
            <person name="Wang J."/>
            <person name="Shi W."/>
            <person name="Du L."/>
            <person name="Sun Y."/>
            <person name="Zhan W."/>
            <person name="Jiang J."/>
            <person name="Wang Q."/>
            <person name="Zhang B."/>
            <person name="Ji P."/>
            <person name="Sakyi L.B."/>
            <person name="Cui X."/>
            <person name="Yuan T."/>
            <person name="Jiang B."/>
            <person name="Yang W."/>
            <person name="Lam T.T.-Y."/>
            <person name="Chang Q."/>
            <person name="Ding S."/>
            <person name="Wang X."/>
            <person name="Zhu J."/>
            <person name="Ruan X."/>
            <person name="Zhao L."/>
            <person name="Wei J."/>
            <person name="Que T."/>
            <person name="Du C."/>
            <person name="Cheng J."/>
            <person name="Dai P."/>
            <person name="Han X."/>
            <person name="Huang E."/>
            <person name="Gao Y."/>
            <person name="Liu J."/>
            <person name="Shao H."/>
            <person name="Ye R."/>
            <person name="Li L."/>
            <person name="Wei W."/>
            <person name="Wang X."/>
            <person name="Wang C."/>
            <person name="Huo Q."/>
            <person name="Li W."/>
            <person name="Guo W."/>
            <person name="Chen H."/>
            <person name="Chen S."/>
            <person name="Zhou L."/>
            <person name="Zhou L."/>
            <person name="Ni X."/>
            <person name="Tian J."/>
            <person name="Zhou Y."/>
            <person name="Sheng Y."/>
            <person name="Liu T."/>
            <person name="Pan Y."/>
            <person name="Xia L."/>
            <person name="Li J."/>
            <person name="Zhao F."/>
            <person name="Cao W."/>
        </authorList>
    </citation>
    <scope>NUCLEOTIDE SEQUENCE</scope>
    <source>
        <strain evidence="7">Rsan-2018</strain>
        <tissue evidence="7">Larvae</tissue>
    </source>
</reference>
<evidence type="ECO:0000259" key="6">
    <source>
        <dbReference type="PROSITE" id="PS50089"/>
    </source>
</evidence>
<dbReference type="SUPFAM" id="SSF49599">
    <property type="entry name" value="TRAF domain-like"/>
    <property type="match status" value="1"/>
</dbReference>
<evidence type="ECO:0000313" key="7">
    <source>
        <dbReference type="EMBL" id="KAH7936175.1"/>
    </source>
</evidence>
<evidence type="ECO:0000313" key="8">
    <source>
        <dbReference type="Proteomes" id="UP000821837"/>
    </source>
</evidence>
<keyword evidence="2 4" id="KW-0863">Zinc-finger</keyword>
<sequence length="364" mass="40969">MVSWTYTLTGFGDFFELRRVSFAEPMPSSRVCGVCSLLPSRVRVLPCGHVLCDLCYAHVGSSTDRCPVDGRKLERLEAQVHTITFELSELERSRVFCAADGACDFAGRLSELRNHLTQCGGGEARCGKCRRPIVRGLAVDHVRTCPGETIEQREAAVVCRGRNGGGGDVKSLVKRVTSLERELRNRRASGDAQENSSNPATDSKKRKSAPIIPGPLRAASGPGVLITTCKFTDVAFQESPNKRERRISSDTYTLGGYTFRLDCEFSKDECEACYVRFILFLRDGEWDGYVEWPFSKMVTLIVMHPRDAARDIRLPLVMGESRMVKRPQSGTWNWGRWTDKINWETVEMRGFVDRDTLYVNVEFE</sequence>
<dbReference type="EMBL" id="JABSTV010001255">
    <property type="protein sequence ID" value="KAH7936175.1"/>
    <property type="molecule type" value="Genomic_DNA"/>
</dbReference>
<evidence type="ECO:0000256" key="2">
    <source>
        <dbReference type="ARBA" id="ARBA00022771"/>
    </source>
</evidence>
<keyword evidence="1" id="KW-0479">Metal-binding</keyword>
<evidence type="ECO:0000256" key="5">
    <source>
        <dbReference type="SAM" id="MobiDB-lite"/>
    </source>
</evidence>
<organism evidence="7 8">
    <name type="scientific">Rhipicephalus sanguineus</name>
    <name type="common">Brown dog tick</name>
    <name type="synonym">Ixodes sanguineus</name>
    <dbReference type="NCBI Taxonomy" id="34632"/>
    <lineage>
        <taxon>Eukaryota</taxon>
        <taxon>Metazoa</taxon>
        <taxon>Ecdysozoa</taxon>
        <taxon>Arthropoda</taxon>
        <taxon>Chelicerata</taxon>
        <taxon>Arachnida</taxon>
        <taxon>Acari</taxon>
        <taxon>Parasitiformes</taxon>
        <taxon>Ixodida</taxon>
        <taxon>Ixodoidea</taxon>
        <taxon>Ixodidae</taxon>
        <taxon>Rhipicephalinae</taxon>
        <taxon>Rhipicephalus</taxon>
        <taxon>Rhipicephalus</taxon>
    </lineage>
</organism>
<dbReference type="Gene3D" id="2.60.210.10">
    <property type="entry name" value="Apoptosis, Tumor Necrosis Factor Receptor Associated Protein 2, Chain A"/>
    <property type="match status" value="1"/>
</dbReference>
<dbReference type="PROSITE" id="PS00518">
    <property type="entry name" value="ZF_RING_1"/>
    <property type="match status" value="1"/>
</dbReference>
<dbReference type="CDD" id="cd16449">
    <property type="entry name" value="RING-HC"/>
    <property type="match status" value="1"/>
</dbReference>
<dbReference type="PROSITE" id="PS50089">
    <property type="entry name" value="ZF_RING_2"/>
    <property type="match status" value="1"/>
</dbReference>
<dbReference type="GO" id="GO:0005737">
    <property type="term" value="C:cytoplasm"/>
    <property type="evidence" value="ECO:0007669"/>
    <property type="project" value="UniProtKB-SubCell"/>
</dbReference>
<feature type="compositionally biased region" description="Polar residues" evidence="5">
    <location>
        <begin position="192"/>
        <end position="201"/>
    </location>
</feature>
<keyword evidence="8" id="KW-1185">Reference proteome</keyword>
<evidence type="ECO:0000256" key="4">
    <source>
        <dbReference type="PROSITE-ProRule" id="PRU00175"/>
    </source>
</evidence>
<comment type="caution">
    <text evidence="7">The sequence shown here is derived from an EMBL/GenBank/DDBJ whole genome shotgun (WGS) entry which is preliminary data.</text>
</comment>
<dbReference type="InterPro" id="IPR013083">
    <property type="entry name" value="Znf_RING/FYVE/PHD"/>
</dbReference>
<dbReference type="InterPro" id="IPR008974">
    <property type="entry name" value="TRAF-like"/>
</dbReference>
<evidence type="ECO:0000256" key="3">
    <source>
        <dbReference type="ARBA" id="ARBA00022833"/>
    </source>
</evidence>